<protein>
    <submittedName>
        <fullName evidence="2">LysM domain protein</fullName>
    </submittedName>
    <submittedName>
        <fullName evidence="3">LysM domain-containing protein</fullName>
    </submittedName>
</protein>
<evidence type="ECO:0000259" key="1">
    <source>
        <dbReference type="PROSITE" id="PS51782"/>
    </source>
</evidence>
<sequence length="244" mass="28402">METHLNRSFAYTIRKGDTLMLIARHFHTTVPAIKLENPQLGNKLYIGQLIWIPQKCSYSEIPLQCRSIINEKLALNNRLRLLWEQHVYWTRMFITSLVFGLPDAEYVANRLLQNPKDFAVVLREFYEEDDVSTFVELFTDHLNIAAELVKAAKAGDSAAAADAEKRWYANADMIAEFFESINPYWSAREWKKLLYNHLAMTKEVAVNMLNQKYENSIRDFNNIEQEALLMADTMTQGILKQLDF</sequence>
<dbReference type="Proteomes" id="UP000184204">
    <property type="component" value="Unassembled WGS sequence"/>
</dbReference>
<dbReference type="OrthoDB" id="2603324at2"/>
<dbReference type="SUPFAM" id="SSF54106">
    <property type="entry name" value="LysM domain"/>
    <property type="match status" value="1"/>
</dbReference>
<dbReference type="Pfam" id="PF01476">
    <property type="entry name" value="LysM"/>
    <property type="match status" value="1"/>
</dbReference>
<dbReference type="EMBL" id="CP014223">
    <property type="protein sequence ID" value="AMJ41140.1"/>
    <property type="molecule type" value="Genomic_DNA"/>
</dbReference>
<reference evidence="3" key="3">
    <citation type="submission" date="2016-11" db="EMBL/GenBank/DDBJ databases">
        <authorList>
            <person name="Varghese N."/>
            <person name="Submissions S."/>
        </authorList>
    </citation>
    <scope>NUCLEOTIDE SEQUENCE</scope>
    <source>
        <strain evidence="3">DSM 1682</strain>
    </source>
</reference>
<proteinExistence type="predicted"/>
<dbReference type="KEGG" id="cpro:CPRO_15470"/>
<dbReference type="EMBL" id="FQUA01000004">
    <property type="protein sequence ID" value="SHE64481.1"/>
    <property type="molecule type" value="Genomic_DNA"/>
</dbReference>
<dbReference type="SMART" id="SM00257">
    <property type="entry name" value="LysM"/>
    <property type="match status" value="1"/>
</dbReference>
<dbReference type="CDD" id="cd00118">
    <property type="entry name" value="LysM"/>
    <property type="match status" value="1"/>
</dbReference>
<dbReference type="AlphaFoldDB" id="A0A0X1U859"/>
<dbReference type="InterPro" id="IPR036779">
    <property type="entry name" value="LysM_dom_sf"/>
</dbReference>
<organism evidence="3 5">
    <name type="scientific">Anaerotignum propionicum DSM 1682</name>
    <dbReference type="NCBI Taxonomy" id="991789"/>
    <lineage>
        <taxon>Bacteria</taxon>
        <taxon>Bacillati</taxon>
        <taxon>Bacillota</taxon>
        <taxon>Clostridia</taxon>
        <taxon>Lachnospirales</taxon>
        <taxon>Anaerotignaceae</taxon>
        <taxon>Anaerotignum</taxon>
    </lineage>
</organism>
<evidence type="ECO:0000313" key="3">
    <source>
        <dbReference type="EMBL" id="SHE64481.1"/>
    </source>
</evidence>
<accession>A0A0X1U859</accession>
<dbReference type="Proteomes" id="UP000068026">
    <property type="component" value="Chromosome"/>
</dbReference>
<dbReference type="Gene3D" id="3.10.350.10">
    <property type="entry name" value="LysM domain"/>
    <property type="match status" value="1"/>
</dbReference>
<dbReference type="PROSITE" id="PS51782">
    <property type="entry name" value="LYSM"/>
    <property type="match status" value="1"/>
</dbReference>
<reference evidence="5" key="4">
    <citation type="submission" date="2016-11" db="EMBL/GenBank/DDBJ databases">
        <authorList>
            <person name="Jaros S."/>
            <person name="Januszkiewicz K."/>
            <person name="Wedrychowicz H."/>
        </authorList>
    </citation>
    <scope>NUCLEOTIDE SEQUENCE [LARGE SCALE GENOMIC DNA]</scope>
    <source>
        <strain evidence="5">DSM 1682</strain>
    </source>
</reference>
<reference evidence="4" key="2">
    <citation type="submission" date="2016-01" db="EMBL/GenBank/DDBJ databases">
        <authorList>
            <person name="Poehlein A."/>
            <person name="Schlien K."/>
            <person name="Gottschalk G."/>
            <person name="Buckel W."/>
            <person name="Daniel R."/>
        </authorList>
    </citation>
    <scope>NUCLEOTIDE SEQUENCE [LARGE SCALE GENOMIC DNA]</scope>
    <source>
        <strain evidence="4">X2</strain>
    </source>
</reference>
<evidence type="ECO:0000313" key="2">
    <source>
        <dbReference type="EMBL" id="AMJ41140.1"/>
    </source>
</evidence>
<gene>
    <name evidence="2" type="ORF">CPRO_15470</name>
    <name evidence="3" type="ORF">SAMN02745151_01357</name>
</gene>
<reference evidence="2 4" key="1">
    <citation type="journal article" date="2016" name="Genome Announc.">
        <title>Complete Genome Sequence of the Amino Acid-Fermenting Clostridium propionicum X2 (DSM 1682).</title>
        <authorList>
            <person name="Poehlein A."/>
            <person name="Schlien K."/>
            <person name="Chowdhury N.P."/>
            <person name="Gottschalk G."/>
            <person name="Buckel W."/>
            <person name="Daniel R."/>
        </authorList>
    </citation>
    <scope>NUCLEOTIDE SEQUENCE [LARGE SCALE GENOMIC DNA]</scope>
    <source>
        <strain evidence="2 4">X2</strain>
    </source>
</reference>
<evidence type="ECO:0000313" key="4">
    <source>
        <dbReference type="Proteomes" id="UP000068026"/>
    </source>
</evidence>
<keyword evidence="4" id="KW-1185">Reference proteome</keyword>
<evidence type="ECO:0000313" key="5">
    <source>
        <dbReference type="Proteomes" id="UP000184204"/>
    </source>
</evidence>
<feature type="domain" description="LysM" evidence="1">
    <location>
        <begin position="9"/>
        <end position="52"/>
    </location>
</feature>
<name>A0A0X1U859_ANAPI</name>
<dbReference type="InterPro" id="IPR018392">
    <property type="entry name" value="LysM"/>
</dbReference>